<dbReference type="RefSeq" id="WP_243867010.1">
    <property type="nucleotide sequence ID" value="NZ_SOCP01000017.1"/>
</dbReference>
<protein>
    <submittedName>
        <fullName evidence="3">Uncharacterized protein DUF4342</fullName>
    </submittedName>
</protein>
<reference evidence="3 4" key="1">
    <citation type="submission" date="2019-03" db="EMBL/GenBank/DDBJ databases">
        <title>Genomic Encyclopedia of Archaeal and Bacterial Type Strains, Phase II (KMG-II): from individual species to whole genera.</title>
        <authorList>
            <person name="Goeker M."/>
        </authorList>
    </citation>
    <scope>NUCLEOTIDE SEQUENCE [LARGE SCALE GENOMIC DNA]</scope>
    <source>
        <strain evidence="3 4">DSM 45499</strain>
    </source>
</reference>
<evidence type="ECO:0000313" key="3">
    <source>
        <dbReference type="EMBL" id="TDV42672.1"/>
    </source>
</evidence>
<dbReference type="AlphaFoldDB" id="A0A4R7V289"/>
<keyword evidence="1" id="KW-1133">Transmembrane helix</keyword>
<comment type="caution">
    <text evidence="3">The sequence shown here is derived from an EMBL/GenBank/DDBJ whole genome shotgun (WGS) entry which is preliminary data.</text>
</comment>
<name>A0A4R7V289_9PSEU</name>
<evidence type="ECO:0000313" key="4">
    <source>
        <dbReference type="Proteomes" id="UP000294927"/>
    </source>
</evidence>
<dbReference type="Proteomes" id="UP000294927">
    <property type="component" value="Unassembled WGS sequence"/>
</dbReference>
<organism evidence="3 4">
    <name type="scientific">Actinophytocola oryzae</name>
    <dbReference type="NCBI Taxonomy" id="502181"/>
    <lineage>
        <taxon>Bacteria</taxon>
        <taxon>Bacillati</taxon>
        <taxon>Actinomycetota</taxon>
        <taxon>Actinomycetes</taxon>
        <taxon>Pseudonocardiales</taxon>
        <taxon>Pseudonocardiaceae</taxon>
    </lineage>
</organism>
<proteinExistence type="predicted"/>
<evidence type="ECO:0000256" key="1">
    <source>
        <dbReference type="SAM" id="Phobius"/>
    </source>
</evidence>
<evidence type="ECO:0000259" key="2">
    <source>
        <dbReference type="Pfam" id="PF14242"/>
    </source>
</evidence>
<feature type="domain" description="DUF4342" evidence="2">
    <location>
        <begin position="5"/>
        <end position="76"/>
    </location>
</feature>
<feature type="transmembrane region" description="Helical" evidence="1">
    <location>
        <begin position="46"/>
        <end position="67"/>
    </location>
</feature>
<accession>A0A4R7V289</accession>
<dbReference type="Pfam" id="PF14242">
    <property type="entry name" value="DUF4342"/>
    <property type="match status" value="1"/>
</dbReference>
<keyword evidence="1" id="KW-0812">Transmembrane</keyword>
<dbReference type="InterPro" id="IPR025642">
    <property type="entry name" value="DUF4342"/>
</dbReference>
<keyword evidence="1" id="KW-0472">Membrane</keyword>
<dbReference type="EMBL" id="SOCP01000017">
    <property type="protein sequence ID" value="TDV42672.1"/>
    <property type="molecule type" value="Genomic_DNA"/>
</dbReference>
<keyword evidence="4" id="KW-1185">Reference proteome</keyword>
<gene>
    <name evidence="3" type="ORF">CLV71_117144</name>
</gene>
<sequence>MGKEAEGTGVQALLDKVNDLVREGNVRRIVITDRTGRKVLDIPVNAGLIAAVIAPMLTVAGTGLALAGGWHVSVERTESTVVPAAPDDEA</sequence>